<evidence type="ECO:0000259" key="4">
    <source>
        <dbReference type="Pfam" id="PF22725"/>
    </source>
</evidence>
<feature type="domain" description="GFO/IDH/MocA-like oxidoreductase" evidence="4">
    <location>
        <begin position="143"/>
        <end position="266"/>
    </location>
</feature>
<dbReference type="Gene3D" id="3.30.360.10">
    <property type="entry name" value="Dihydrodipicolinate Reductase, domain 2"/>
    <property type="match status" value="1"/>
</dbReference>
<evidence type="ECO:0000256" key="2">
    <source>
        <dbReference type="ARBA" id="ARBA00023002"/>
    </source>
</evidence>
<dbReference type="Pfam" id="PF22725">
    <property type="entry name" value="GFO_IDH_MocA_C3"/>
    <property type="match status" value="1"/>
</dbReference>
<dbReference type="PANTHER" id="PTHR42840:SF3">
    <property type="entry name" value="BINDING ROSSMANN FOLD OXIDOREDUCTASE, PUTATIVE (AFU_ORTHOLOGUE AFUA_2G10240)-RELATED"/>
    <property type="match status" value="1"/>
</dbReference>
<dbReference type="Gene3D" id="3.40.50.720">
    <property type="entry name" value="NAD(P)-binding Rossmann-like Domain"/>
    <property type="match status" value="1"/>
</dbReference>
<sequence length="364" mass="39103">MQATERARPLRVGVAGLGRLGRRHALNLAYRVPGATLAAACSPLDDDLAWAREALPEARLYGTDAGYAEMLADATLDAVWIVTPSALHAQQIVDALRAGKHVFCEKPLSLDVAECERVAEEARRHDCQQVTIGFMRRFDPSYRDAFAKLRAGAIGRPFLVRSQTCDLNDPGGFFVRFAPQSGGIFLDCTVHDIDVARWLLGKPRATRVYASGTIALHEGLRAAGDVDNGVAICEFEGVALAMFYASRTMAHGNDTSSEVIGTAGALAIGHIPRANRVEVYDARGVRSECTPTFFDRFEEAFLIEAQAFVAAVRAREGVSVGVGVGGQNDEQPAGQGATLEDALEATRIGLALRESLHTGRAVLL</sequence>
<dbReference type="SUPFAM" id="SSF51735">
    <property type="entry name" value="NAD(P)-binding Rossmann-fold domains"/>
    <property type="match status" value="1"/>
</dbReference>
<name>A0ABW0J2J0_9BURK</name>
<evidence type="ECO:0000313" key="6">
    <source>
        <dbReference type="Proteomes" id="UP001596103"/>
    </source>
</evidence>
<protein>
    <submittedName>
        <fullName evidence="5">Gfo/Idh/MocA family oxidoreductase</fullName>
    </submittedName>
</protein>
<accession>A0ABW0J2J0</accession>
<proteinExistence type="inferred from homology"/>
<gene>
    <name evidence="5" type="ORF">ACFPTO_00205</name>
</gene>
<evidence type="ECO:0000313" key="5">
    <source>
        <dbReference type="EMBL" id="MFC5427244.1"/>
    </source>
</evidence>
<evidence type="ECO:0000259" key="3">
    <source>
        <dbReference type="Pfam" id="PF01408"/>
    </source>
</evidence>
<dbReference type="EMBL" id="JBHSMP010000001">
    <property type="protein sequence ID" value="MFC5427244.1"/>
    <property type="molecule type" value="Genomic_DNA"/>
</dbReference>
<comment type="caution">
    <text evidence="5">The sequence shown here is derived from an EMBL/GenBank/DDBJ whole genome shotgun (WGS) entry which is preliminary data.</text>
</comment>
<dbReference type="InterPro" id="IPR055170">
    <property type="entry name" value="GFO_IDH_MocA-like_dom"/>
</dbReference>
<dbReference type="RefSeq" id="WP_377708566.1">
    <property type="nucleotide sequence ID" value="NZ_JBHSMP010000001.1"/>
</dbReference>
<evidence type="ECO:0000256" key="1">
    <source>
        <dbReference type="ARBA" id="ARBA00010928"/>
    </source>
</evidence>
<dbReference type="Pfam" id="PF01408">
    <property type="entry name" value="GFO_IDH_MocA"/>
    <property type="match status" value="1"/>
</dbReference>
<keyword evidence="6" id="KW-1185">Reference proteome</keyword>
<dbReference type="InterPro" id="IPR000683">
    <property type="entry name" value="Gfo/Idh/MocA-like_OxRdtase_N"/>
</dbReference>
<dbReference type="Proteomes" id="UP001596103">
    <property type="component" value="Unassembled WGS sequence"/>
</dbReference>
<dbReference type="SUPFAM" id="SSF55347">
    <property type="entry name" value="Glyceraldehyde-3-phosphate dehydrogenase-like, C-terminal domain"/>
    <property type="match status" value="1"/>
</dbReference>
<comment type="similarity">
    <text evidence="1">Belongs to the Gfo/Idh/MocA family.</text>
</comment>
<organism evidence="5 6">
    <name type="scientific">Paraburkholderia denitrificans</name>
    <dbReference type="NCBI Taxonomy" id="694025"/>
    <lineage>
        <taxon>Bacteria</taxon>
        <taxon>Pseudomonadati</taxon>
        <taxon>Pseudomonadota</taxon>
        <taxon>Betaproteobacteria</taxon>
        <taxon>Burkholderiales</taxon>
        <taxon>Burkholderiaceae</taxon>
        <taxon>Paraburkholderia</taxon>
    </lineage>
</organism>
<dbReference type="PANTHER" id="PTHR42840">
    <property type="entry name" value="NAD(P)-BINDING ROSSMANN-FOLD SUPERFAMILY PROTEIN-RELATED"/>
    <property type="match status" value="1"/>
</dbReference>
<dbReference type="InterPro" id="IPR036291">
    <property type="entry name" value="NAD(P)-bd_dom_sf"/>
</dbReference>
<feature type="domain" description="Gfo/Idh/MocA-like oxidoreductase N-terminal" evidence="3">
    <location>
        <begin position="10"/>
        <end position="133"/>
    </location>
</feature>
<keyword evidence="2" id="KW-0560">Oxidoreductase</keyword>
<reference evidence="6" key="1">
    <citation type="journal article" date="2019" name="Int. J. Syst. Evol. Microbiol.">
        <title>The Global Catalogue of Microorganisms (GCM) 10K type strain sequencing project: providing services to taxonomists for standard genome sequencing and annotation.</title>
        <authorList>
            <consortium name="The Broad Institute Genomics Platform"/>
            <consortium name="The Broad Institute Genome Sequencing Center for Infectious Disease"/>
            <person name="Wu L."/>
            <person name="Ma J."/>
        </authorList>
    </citation>
    <scope>NUCLEOTIDE SEQUENCE [LARGE SCALE GENOMIC DNA]</scope>
    <source>
        <strain evidence="6">CCUG 56042</strain>
    </source>
</reference>